<dbReference type="AlphaFoldDB" id="A0A2S8Q855"/>
<dbReference type="RefSeq" id="WP_105394687.1">
    <property type="nucleotide sequence ID" value="NZ_CAWNTA010000116.1"/>
</dbReference>
<dbReference type="SUPFAM" id="SSF52540">
    <property type="entry name" value="P-loop containing nucleoside triphosphate hydrolases"/>
    <property type="match status" value="1"/>
</dbReference>
<evidence type="ECO:0008006" key="3">
    <source>
        <dbReference type="Google" id="ProtNLM"/>
    </source>
</evidence>
<name>A0A2S8Q855_9GAMM</name>
<organism evidence="1 2">
    <name type="scientific">Photorhabdus hindustanensis</name>
    <dbReference type="NCBI Taxonomy" id="2918802"/>
    <lineage>
        <taxon>Bacteria</taxon>
        <taxon>Pseudomonadati</taxon>
        <taxon>Pseudomonadota</taxon>
        <taxon>Gammaproteobacteria</taxon>
        <taxon>Enterobacterales</taxon>
        <taxon>Morganellaceae</taxon>
        <taxon>Photorhabdus</taxon>
    </lineage>
</organism>
<evidence type="ECO:0000313" key="1">
    <source>
        <dbReference type="EMBL" id="PQQ29124.1"/>
    </source>
</evidence>
<evidence type="ECO:0000313" key="2">
    <source>
        <dbReference type="Proteomes" id="UP000239550"/>
    </source>
</evidence>
<proteinExistence type="predicted"/>
<accession>A0A2S8Q855</accession>
<comment type="caution">
    <text evidence="1">The sequence shown here is derived from an EMBL/GenBank/DDBJ whole genome shotgun (WGS) entry which is preliminary data.</text>
</comment>
<dbReference type="Proteomes" id="UP000239550">
    <property type="component" value="Unassembled WGS sequence"/>
</dbReference>
<reference evidence="1 2" key="1">
    <citation type="submission" date="2018-02" db="EMBL/GenBank/DDBJ databases">
        <title>Five New Genomes of Indian Photorhabdus Isolates TSA.</title>
        <authorList>
            <person name="Dubay B."/>
            <person name="Somvanshi V.S."/>
        </authorList>
    </citation>
    <scope>NUCLEOTIDE SEQUENCE [LARGE SCALE GENOMIC DNA]</scope>
    <source>
        <strain evidence="1 2">H1</strain>
    </source>
</reference>
<keyword evidence="2" id="KW-1185">Reference proteome</keyword>
<sequence length="98" mass="11255">MYKINPTSCIKITENFHYINSNPWDIPTMQEISGRKPIIITVSGGPNLGKSHFMRKLGSEIFQLDNKAILIDESYFRHPSISLNLSNLMRIDLLFNCI</sequence>
<protein>
    <recommendedName>
        <fullName evidence="3">Zeta toxin domain-containing protein</fullName>
    </recommendedName>
</protein>
<gene>
    <name evidence="1" type="ORF">C6H66_02255</name>
</gene>
<dbReference type="InterPro" id="IPR027417">
    <property type="entry name" value="P-loop_NTPase"/>
</dbReference>
<dbReference type="EMBL" id="PUWT01000005">
    <property type="protein sequence ID" value="PQQ29124.1"/>
    <property type="molecule type" value="Genomic_DNA"/>
</dbReference>